<dbReference type="Pfam" id="PF00668">
    <property type="entry name" value="Condensation"/>
    <property type="match status" value="1"/>
</dbReference>
<dbReference type="Pfam" id="PF13193">
    <property type="entry name" value="AMP-binding_C"/>
    <property type="match status" value="1"/>
</dbReference>
<dbReference type="PROSITE" id="PS00012">
    <property type="entry name" value="PHOSPHOPANTETHEINE"/>
    <property type="match status" value="1"/>
</dbReference>
<dbReference type="CDD" id="cd19535">
    <property type="entry name" value="Cyc_NRPS"/>
    <property type="match status" value="1"/>
</dbReference>
<comment type="caution">
    <text evidence="8">The sequence shown here is derived from an EMBL/GenBank/DDBJ whole genome shotgun (WGS) entry which is preliminary data.</text>
</comment>
<keyword evidence="9" id="KW-1185">Reference proteome</keyword>
<dbReference type="InterPro" id="IPR025110">
    <property type="entry name" value="AMP-bd_C"/>
</dbReference>
<dbReference type="Pfam" id="PF00881">
    <property type="entry name" value="Nitroreductase"/>
    <property type="match status" value="1"/>
</dbReference>
<dbReference type="InterPro" id="IPR009081">
    <property type="entry name" value="PP-bd_ACP"/>
</dbReference>
<evidence type="ECO:0000256" key="6">
    <source>
        <dbReference type="ARBA" id="ARBA00022723"/>
    </source>
</evidence>
<dbReference type="InterPro" id="IPR020845">
    <property type="entry name" value="AMP-binding_CS"/>
</dbReference>
<dbReference type="SUPFAM" id="SSF47336">
    <property type="entry name" value="ACP-like"/>
    <property type="match status" value="1"/>
</dbReference>
<evidence type="ECO:0000256" key="5">
    <source>
        <dbReference type="ARBA" id="ARBA00022598"/>
    </source>
</evidence>
<evidence type="ECO:0000256" key="3">
    <source>
        <dbReference type="ARBA" id="ARBA00022450"/>
    </source>
</evidence>
<evidence type="ECO:0000313" key="8">
    <source>
        <dbReference type="EMBL" id="GLR54177.1"/>
    </source>
</evidence>
<dbReference type="InterPro" id="IPR000415">
    <property type="entry name" value="Nitroreductase-like"/>
</dbReference>
<dbReference type="NCBIfam" id="TIGR01733">
    <property type="entry name" value="AA-adenyl-dom"/>
    <property type="match status" value="1"/>
</dbReference>
<proteinExistence type="predicted"/>
<dbReference type="Gene3D" id="3.40.50.980">
    <property type="match status" value="2"/>
</dbReference>
<keyword evidence="6" id="KW-0479">Metal-binding</keyword>
<accession>A0ABQ5ZQP5</accession>
<dbReference type="Gene3D" id="1.10.1200.10">
    <property type="entry name" value="ACP-like"/>
    <property type="match status" value="1"/>
</dbReference>
<organism evidence="8 9">
    <name type="scientific">Shinella yambaruensis</name>
    <dbReference type="NCBI Taxonomy" id="415996"/>
    <lineage>
        <taxon>Bacteria</taxon>
        <taxon>Pseudomonadati</taxon>
        <taxon>Pseudomonadota</taxon>
        <taxon>Alphaproteobacteria</taxon>
        <taxon>Hyphomicrobiales</taxon>
        <taxon>Rhizobiaceae</taxon>
        <taxon>Shinella</taxon>
    </lineage>
</organism>
<keyword evidence="3" id="KW-0596">Phosphopantetheine</keyword>
<keyword evidence="5" id="KW-0436">Ligase</keyword>
<dbReference type="InterPro" id="IPR006162">
    <property type="entry name" value="Ppantetheine_attach_site"/>
</dbReference>
<dbReference type="RefSeq" id="WP_245081986.1">
    <property type="nucleotide sequence ID" value="NZ_BSOP01000047.1"/>
</dbReference>
<dbReference type="InterPro" id="IPR029479">
    <property type="entry name" value="Nitroreductase"/>
</dbReference>
<evidence type="ECO:0000256" key="4">
    <source>
        <dbReference type="ARBA" id="ARBA00022553"/>
    </source>
</evidence>
<dbReference type="InterPro" id="IPR045851">
    <property type="entry name" value="AMP-bd_C_sf"/>
</dbReference>
<dbReference type="Gene3D" id="3.40.109.10">
    <property type="entry name" value="NADH Oxidase"/>
    <property type="match status" value="1"/>
</dbReference>
<evidence type="ECO:0000259" key="7">
    <source>
        <dbReference type="PROSITE" id="PS50075"/>
    </source>
</evidence>
<comment type="cofactor">
    <cofactor evidence="1">
        <name>pantetheine 4'-phosphate</name>
        <dbReference type="ChEBI" id="CHEBI:47942"/>
    </cofactor>
</comment>
<dbReference type="Gene3D" id="2.30.38.10">
    <property type="entry name" value="Luciferase, Domain 3"/>
    <property type="match status" value="1"/>
</dbReference>
<dbReference type="InterPro" id="IPR001242">
    <property type="entry name" value="Condensation_dom"/>
</dbReference>
<dbReference type="CDD" id="cd02142">
    <property type="entry name" value="McbC_SagB-like_oxidoreductase"/>
    <property type="match status" value="1"/>
</dbReference>
<dbReference type="Gene3D" id="3.30.300.30">
    <property type="match status" value="1"/>
</dbReference>
<dbReference type="SUPFAM" id="SSF52777">
    <property type="entry name" value="CoA-dependent acyltransferases"/>
    <property type="match status" value="2"/>
</dbReference>
<evidence type="ECO:0000256" key="2">
    <source>
        <dbReference type="ARBA" id="ARBA00004924"/>
    </source>
</evidence>
<sequence>MSSSSTALSFDPALLSRLLGVEAGAAPPQQRTEDIQTPFPLTEIQRGYLLGRDSSLPLGGAACQFYYELDCETLDIARYRAAWGIVMARHPMLRARILDATRQEIAETMPELEIVVRDLSDDEARDATIDAIRRRLARALPAQDRWPMIDVELSLLPAGRVRVHLRFDLLIADQQSILILLDEVARFYRDPDLHLPTPDITFRDCVLSEPDEADLTRARRYWRERAESLPDAPALPVIAPPNEAGTPVYDRLSHTVDKTRWDRLKATAATLGVTPSTTLLSLFGEALCAFAADPHFCLNMTLFNRPPIHPDVDRVVGDFTTNMLFEADLRQAETRRARFTRLQALLWRDMEHSLVSGTAVTREMAVARGHLDRPLMPVVFTSTLTQNDTRLYSDAAAQPGEPVLALSQTPQVMLDNQVMEWSGALTINWDIAVNVLDIAVARPLFDRFVTLVEAVAADPAMLEETVGGRADPSEALIAPAIVSEAERRERLADLWLRALPDAMERPAIATSGIVLTHGALARQVAGIANALVVAGVRRGETVAIRLEKSPEQIAACLAVALVGGVYVPLDTAQPLARQARILEDLTPAAMLERGATPDALATGAPAATIDLSRLGEGDPALLHHLAGAQPDDPAYIIYTSGSTGNPKGVTVTHAAAVNTIADVSRRFGIGGADCVLGLSQLHFDLSVYDIFGVLGAGGTLVLPNPAEQQNPAHWHALATRHGVTLWNSVPGLFSLYVDYHEVAGIAPPPALKTVMLSGDWIGLDLPGRARRLWPEAAQYSLGGATEAAIWSIFHAIDEVDPAWTSIPYGRALGRQQVFVLDDDLAIAPIGHTGDLYIAGDGLALGYLNDAEKTAAHFFPHPRTGLALYRTGDLGAYDPDGAIIFQGRADTQVKINGFRVEPGEVARALQRHADVEEAQVLAVGDPRRPRLVAFFRPARAGVGEAGLAAHLTQELPAYMVPAAFKAVDAWPLTPNGKLDRKALLALVTQEPAATPSRHPPSSGAEVERAVLEMVAAILQRPDVSLDDNLVHLGASSLELIALANRIEAFAGARPPLTDLARAVRLPDLVALVQALAPQGAAQPAELVAGAAALRAHLSRNPVLTDPVARRLFKSRPRPVAAAEAPVFLSGAAEPPAAAARRSWRDFIDRPLTTDELSALLAPLRRHYRDGEERRLYASAGGLYPVETYLAVPPGGIEDLAPGGYRYDPQAHALSPCTAPDGFTDLALLSSGSRETLAASRLILCFVLSLDAIAPLYDAASLGFGLIECGAMCQALEQQAVGRPFGLCQIGDLPLDEMGRRFALSPDHVCLHAMAAGALEPQAREHWLSATTAYVQDMTEGTL</sequence>
<evidence type="ECO:0000256" key="1">
    <source>
        <dbReference type="ARBA" id="ARBA00001957"/>
    </source>
</evidence>
<evidence type="ECO:0000313" key="9">
    <source>
        <dbReference type="Proteomes" id="UP001156702"/>
    </source>
</evidence>
<dbReference type="SUPFAM" id="SSF55469">
    <property type="entry name" value="FMN-dependent nitroreductase-like"/>
    <property type="match status" value="1"/>
</dbReference>
<dbReference type="InterPro" id="IPR010071">
    <property type="entry name" value="AA_adenyl_dom"/>
</dbReference>
<dbReference type="Gene3D" id="3.30.559.10">
    <property type="entry name" value="Chloramphenicol acetyltransferase-like domain"/>
    <property type="match status" value="1"/>
</dbReference>
<keyword evidence="4" id="KW-0597">Phosphoprotein</keyword>
<dbReference type="InterPro" id="IPR000873">
    <property type="entry name" value="AMP-dep_synth/lig_dom"/>
</dbReference>
<dbReference type="SUPFAM" id="SSF56801">
    <property type="entry name" value="Acetyl-CoA synthetase-like"/>
    <property type="match status" value="1"/>
</dbReference>
<dbReference type="PANTHER" id="PTHR45527:SF10">
    <property type="entry name" value="PYOCHELIN SYNTHASE PCHF"/>
    <property type="match status" value="1"/>
</dbReference>
<dbReference type="InterPro" id="IPR057737">
    <property type="entry name" value="Condensation_MtbB-like"/>
</dbReference>
<dbReference type="EMBL" id="BSOP01000047">
    <property type="protein sequence ID" value="GLR54177.1"/>
    <property type="molecule type" value="Genomic_DNA"/>
</dbReference>
<name>A0ABQ5ZQP5_9HYPH</name>
<comment type="pathway">
    <text evidence="2">Siderophore biosynthesis.</text>
</comment>
<protein>
    <recommendedName>
        <fullName evidence="7">Carrier domain-containing protein</fullName>
    </recommendedName>
</protein>
<feature type="domain" description="Carrier" evidence="7">
    <location>
        <begin position="1000"/>
        <end position="1075"/>
    </location>
</feature>
<dbReference type="Gene3D" id="3.30.559.30">
    <property type="entry name" value="Nonribosomal peptide synthetase, condensation domain"/>
    <property type="match status" value="1"/>
</dbReference>
<reference evidence="9" key="1">
    <citation type="journal article" date="2019" name="Int. J. Syst. Evol. Microbiol.">
        <title>The Global Catalogue of Microorganisms (GCM) 10K type strain sequencing project: providing services to taxonomists for standard genome sequencing and annotation.</title>
        <authorList>
            <consortium name="The Broad Institute Genomics Platform"/>
            <consortium name="The Broad Institute Genome Sequencing Center for Infectious Disease"/>
            <person name="Wu L."/>
            <person name="Ma J."/>
        </authorList>
    </citation>
    <scope>NUCLEOTIDE SEQUENCE [LARGE SCALE GENOMIC DNA]</scope>
    <source>
        <strain evidence="9">NBRC 102122</strain>
    </source>
</reference>
<dbReference type="InterPro" id="IPR036736">
    <property type="entry name" value="ACP-like_sf"/>
</dbReference>
<gene>
    <name evidence="8" type="ORF">GCM10007923_53940</name>
</gene>
<dbReference type="Pfam" id="PF00501">
    <property type="entry name" value="AMP-binding"/>
    <property type="match status" value="1"/>
</dbReference>
<dbReference type="Proteomes" id="UP001156702">
    <property type="component" value="Unassembled WGS sequence"/>
</dbReference>
<dbReference type="PANTHER" id="PTHR45527">
    <property type="entry name" value="NONRIBOSOMAL PEPTIDE SYNTHETASE"/>
    <property type="match status" value="1"/>
</dbReference>
<dbReference type="Pfam" id="PF00550">
    <property type="entry name" value="PP-binding"/>
    <property type="match status" value="1"/>
</dbReference>
<dbReference type="PROSITE" id="PS50075">
    <property type="entry name" value="CARRIER"/>
    <property type="match status" value="1"/>
</dbReference>
<dbReference type="PROSITE" id="PS00455">
    <property type="entry name" value="AMP_BINDING"/>
    <property type="match status" value="1"/>
</dbReference>
<dbReference type="InterPro" id="IPR023213">
    <property type="entry name" value="CAT-like_dom_sf"/>
</dbReference>